<dbReference type="Proteomes" id="UP000295055">
    <property type="component" value="Unassembled WGS sequence"/>
</dbReference>
<proteinExistence type="predicted"/>
<gene>
    <name evidence="1" type="ORF">EC835_10876</name>
</gene>
<protein>
    <submittedName>
        <fullName evidence="1">Uncharacterized protein</fullName>
    </submittedName>
</protein>
<evidence type="ECO:0000313" key="1">
    <source>
        <dbReference type="EMBL" id="TCT30927.1"/>
    </source>
</evidence>
<name>A0A4V2V3A8_9GAMM</name>
<dbReference type="AlphaFoldDB" id="A0A4V2V3A8"/>
<accession>A0A4V2V3A8</accession>
<reference evidence="1 2" key="1">
    <citation type="submission" date="2019-03" db="EMBL/GenBank/DDBJ databases">
        <title>Genomic analyses of the natural microbiome of Caenorhabditis elegans.</title>
        <authorList>
            <person name="Samuel B."/>
        </authorList>
    </citation>
    <scope>NUCLEOTIDE SEQUENCE [LARGE SCALE GENOMIC DNA]</scope>
    <source>
        <strain evidence="1 2">JUb102</strain>
    </source>
</reference>
<sequence length="42" mass="4904">MNTPLGRFPHNAHTLWYENKTTFWFLSKICQVPDTLILGIKA</sequence>
<dbReference type="EMBL" id="SMAS01000008">
    <property type="protein sequence ID" value="TCT30927.1"/>
    <property type="molecule type" value="Genomic_DNA"/>
</dbReference>
<comment type="caution">
    <text evidence="1">The sequence shown here is derived from an EMBL/GenBank/DDBJ whole genome shotgun (WGS) entry which is preliminary data.</text>
</comment>
<organism evidence="1 2">
    <name type="scientific">Providencia alcalifaciens</name>
    <dbReference type="NCBI Taxonomy" id="126385"/>
    <lineage>
        <taxon>Bacteria</taxon>
        <taxon>Pseudomonadati</taxon>
        <taxon>Pseudomonadota</taxon>
        <taxon>Gammaproteobacteria</taxon>
        <taxon>Enterobacterales</taxon>
        <taxon>Morganellaceae</taxon>
        <taxon>Providencia</taxon>
    </lineage>
</organism>
<evidence type="ECO:0000313" key="2">
    <source>
        <dbReference type="Proteomes" id="UP000295055"/>
    </source>
</evidence>